<proteinExistence type="predicted"/>
<dbReference type="EMBL" id="AF250284">
    <property type="protein sequence ID" value="AAG02831.1"/>
    <property type="molecule type" value="Genomic_DNA"/>
</dbReference>
<evidence type="ECO:0000256" key="1">
    <source>
        <dbReference type="SAM" id="Phobius"/>
    </source>
</evidence>
<organism evidence="2 3">
    <name type="scientific">Amsacta moorei entomopoxvirus</name>
    <name type="common">AmEPV</name>
    <dbReference type="NCBI Taxonomy" id="28321"/>
    <lineage>
        <taxon>Viruses</taxon>
        <taxon>Varidnaviria</taxon>
        <taxon>Bamfordvirae</taxon>
        <taxon>Nucleocytoviricota</taxon>
        <taxon>Pokkesviricetes</taxon>
        <taxon>Chitovirales</taxon>
        <taxon>Poxviridae</taxon>
        <taxon>Entomopoxvirinae</taxon>
        <taxon>Betaentomopoxvirus</taxon>
    </lineage>
</organism>
<dbReference type="RefSeq" id="NP_064907.1">
    <property type="nucleotide sequence ID" value="NC_002520.1"/>
</dbReference>
<keyword evidence="1" id="KW-1133">Transmembrane helix</keyword>
<evidence type="ECO:0000313" key="3">
    <source>
        <dbReference type="Proteomes" id="UP000000872"/>
    </source>
</evidence>
<keyword evidence="3" id="KW-1185">Reference proteome</keyword>
<gene>
    <name evidence="2" type="primary">AMV125</name>
</gene>
<accession>Q9EMS4</accession>
<keyword evidence="1" id="KW-0472">Membrane</keyword>
<sequence>MSKSDLLILYSILKSLIFPRFIKTLYENSDAENNISLGVLKLLFCIFNIFRWILCKKYLL</sequence>
<dbReference type="KEGG" id="vg:1494715"/>
<feature type="transmembrane region" description="Helical" evidence="1">
    <location>
        <begin position="35"/>
        <end position="54"/>
    </location>
</feature>
<name>Q9EMS4_AMEPV</name>
<reference evidence="2 3" key="1">
    <citation type="journal article" date="2000" name="Virology">
        <title>Complete genomic sequence of the Amsacta moorei entomopoxvirus: analysis and comparison with other poxviruses.</title>
        <authorList>
            <person name="Bawden A.L."/>
            <person name="Glassberg K.J."/>
            <person name="Diggans J."/>
            <person name="Shaw R."/>
            <person name="Farmerie W."/>
            <person name="Moyer R.W."/>
        </authorList>
    </citation>
    <scope>NUCLEOTIDE SEQUENCE [LARGE SCALE GENOMIC DNA]</scope>
</reference>
<organismHost>
    <name type="scientific">Amsacta</name>
    <dbReference type="NCBI Taxonomy" id="340055"/>
</organismHost>
<dbReference type="GeneID" id="1494715"/>
<dbReference type="Proteomes" id="UP000000872">
    <property type="component" value="Segment"/>
</dbReference>
<protein>
    <submittedName>
        <fullName evidence="2">AMV125</fullName>
    </submittedName>
</protein>
<evidence type="ECO:0000313" key="2">
    <source>
        <dbReference type="EMBL" id="AAG02831.1"/>
    </source>
</evidence>
<keyword evidence="1" id="KW-0812">Transmembrane</keyword>